<reference evidence="1" key="1">
    <citation type="journal article" date="2015" name="Nature">
        <title>Complex archaea that bridge the gap between prokaryotes and eukaryotes.</title>
        <authorList>
            <person name="Spang A."/>
            <person name="Saw J.H."/>
            <person name="Jorgensen S.L."/>
            <person name="Zaremba-Niedzwiedzka K."/>
            <person name="Martijn J."/>
            <person name="Lind A.E."/>
            <person name="van Eijk R."/>
            <person name="Schleper C."/>
            <person name="Guy L."/>
            <person name="Ettema T.J."/>
        </authorList>
    </citation>
    <scope>NUCLEOTIDE SEQUENCE</scope>
</reference>
<dbReference type="AlphaFoldDB" id="A0A0F9ANB8"/>
<organism evidence="1">
    <name type="scientific">marine sediment metagenome</name>
    <dbReference type="NCBI Taxonomy" id="412755"/>
    <lineage>
        <taxon>unclassified sequences</taxon>
        <taxon>metagenomes</taxon>
        <taxon>ecological metagenomes</taxon>
    </lineage>
</organism>
<feature type="non-terminal residue" evidence="1">
    <location>
        <position position="1"/>
    </location>
</feature>
<proteinExistence type="predicted"/>
<accession>A0A0F9ANB8</accession>
<dbReference type="EMBL" id="LAZR01053806">
    <property type="protein sequence ID" value="KKK79939.1"/>
    <property type="molecule type" value="Genomic_DNA"/>
</dbReference>
<gene>
    <name evidence="1" type="ORF">LCGC14_2828530</name>
</gene>
<protein>
    <submittedName>
        <fullName evidence="1">Uncharacterized protein</fullName>
    </submittedName>
</protein>
<sequence length="39" mass="4515">SGIDSVEKLLSTTNRKLMKILRLKEESIRKLKVSLVQFL</sequence>
<comment type="caution">
    <text evidence="1">The sequence shown here is derived from an EMBL/GenBank/DDBJ whole genome shotgun (WGS) entry which is preliminary data.</text>
</comment>
<evidence type="ECO:0000313" key="1">
    <source>
        <dbReference type="EMBL" id="KKK79939.1"/>
    </source>
</evidence>
<name>A0A0F9ANB8_9ZZZZ</name>